<dbReference type="Gene3D" id="3.40.50.720">
    <property type="entry name" value="NAD(P)-binding Rossmann-like Domain"/>
    <property type="match status" value="1"/>
</dbReference>
<comment type="caution">
    <text evidence="3">The sequence shown here is derived from an EMBL/GenBank/DDBJ whole genome shotgun (WGS) entry which is preliminary data.</text>
</comment>
<dbReference type="InterPro" id="IPR036291">
    <property type="entry name" value="NAD(P)-bd_dom_sf"/>
</dbReference>
<dbReference type="Proteomes" id="UP000275401">
    <property type="component" value="Unassembled WGS sequence"/>
</dbReference>
<dbReference type="GO" id="GO:0051287">
    <property type="term" value="F:NAD binding"/>
    <property type="evidence" value="ECO:0007669"/>
    <property type="project" value="InterPro"/>
</dbReference>
<name>A0A3M8WV35_9ACTN</name>
<dbReference type="PROSITE" id="PS00061">
    <property type="entry name" value="ADH_SHORT"/>
    <property type="match status" value="1"/>
</dbReference>
<dbReference type="InterPro" id="IPR002347">
    <property type="entry name" value="SDR_fam"/>
</dbReference>
<comment type="similarity">
    <text evidence="1">Belongs to the short-chain dehydrogenases/reductases (SDR) family.</text>
</comment>
<dbReference type="GO" id="GO:0047001">
    <property type="term" value="F:2-dehydro-3-deoxy-D-gluconate 5-dehydrogenase activity"/>
    <property type="evidence" value="ECO:0007669"/>
    <property type="project" value="UniProtKB-EC"/>
</dbReference>
<dbReference type="InterPro" id="IPR020904">
    <property type="entry name" value="Sc_DH/Rdtase_CS"/>
</dbReference>
<evidence type="ECO:0000313" key="3">
    <source>
        <dbReference type="EMBL" id="RNG32475.1"/>
    </source>
</evidence>
<dbReference type="Pfam" id="PF13561">
    <property type="entry name" value="adh_short_C2"/>
    <property type="match status" value="1"/>
</dbReference>
<proteinExistence type="inferred from homology"/>
<keyword evidence="4" id="KW-1185">Reference proteome</keyword>
<organism evidence="3 4">
    <name type="scientific">Streptomyces botrytidirepellens</name>
    <dbReference type="NCBI Taxonomy" id="2486417"/>
    <lineage>
        <taxon>Bacteria</taxon>
        <taxon>Bacillati</taxon>
        <taxon>Actinomycetota</taxon>
        <taxon>Actinomycetes</taxon>
        <taxon>Kitasatosporales</taxon>
        <taxon>Streptomycetaceae</taxon>
        <taxon>Streptomyces</taxon>
    </lineage>
</organism>
<accession>A0A3M8WV35</accession>
<keyword evidence="2 3" id="KW-0560">Oxidoreductase</keyword>
<dbReference type="PANTHER" id="PTHR42760:SF5">
    <property type="entry name" value="2-DEHYDRO-3-DEOXY-D-GLUCONATE 5-DEHYDROGENASE"/>
    <property type="match status" value="1"/>
</dbReference>
<dbReference type="PRINTS" id="PR00081">
    <property type="entry name" value="GDHRDH"/>
</dbReference>
<reference evidence="3 4" key="1">
    <citation type="submission" date="2018-11" db="EMBL/GenBank/DDBJ databases">
        <title>The Potential of Streptomyces as Biocontrol Agents against the Tomato grey mould, Botrytis cinerea (Gray mold) Frontiers in Microbiology.</title>
        <authorList>
            <person name="Li D."/>
        </authorList>
    </citation>
    <scope>NUCLEOTIDE SEQUENCE [LARGE SCALE GENOMIC DNA]</scope>
    <source>
        <strain evidence="3 4">NEAU-LD23</strain>
    </source>
</reference>
<dbReference type="NCBIfam" id="TIGR01832">
    <property type="entry name" value="kduD"/>
    <property type="match status" value="1"/>
</dbReference>
<dbReference type="EC" id="1.1.1.127" evidence="3"/>
<gene>
    <name evidence="3" type="primary">kduD</name>
    <name evidence="3" type="ORF">EEJ42_08085</name>
</gene>
<sequence>MPGNPFDLTGKLAVVTGAKRGIGRAMAEALAAAGADVIGVSATLEPEGSAVEAAVRSHGRTFTARRVDFADRAAVRALGAELAALERPVDILVNNAGTIRRTPAAEHPDELWDDVIEVDLNAQFVLTREVGRAMLAKGVRGKIIFTASLLSFQGGITVPGYAAAKSGIAGLTKALANEWAAHGIGVNAIAPGYIATDNTQALRDDSERSRAILERIPAGRWGRPEDIAGATVFLASAASDYVSGTVLPVDGGWLGR</sequence>
<dbReference type="PRINTS" id="PR00080">
    <property type="entry name" value="SDRFAMILY"/>
</dbReference>
<evidence type="ECO:0000256" key="2">
    <source>
        <dbReference type="ARBA" id="ARBA00023002"/>
    </source>
</evidence>
<evidence type="ECO:0000313" key="4">
    <source>
        <dbReference type="Proteomes" id="UP000275401"/>
    </source>
</evidence>
<evidence type="ECO:0000256" key="1">
    <source>
        <dbReference type="ARBA" id="ARBA00006484"/>
    </source>
</evidence>
<dbReference type="RefSeq" id="WP_123099289.1">
    <property type="nucleotide sequence ID" value="NZ_RIBZ01000102.1"/>
</dbReference>
<protein>
    <submittedName>
        <fullName evidence="3">2-dehydro-3-deoxy-D-gluconate 5-dehydrogenase KduD</fullName>
        <ecNumber evidence="3">1.1.1.127</ecNumber>
    </submittedName>
</protein>
<dbReference type="AlphaFoldDB" id="A0A3M8WV35"/>
<dbReference type="EMBL" id="RIBZ01000102">
    <property type="protein sequence ID" value="RNG32475.1"/>
    <property type="molecule type" value="Genomic_DNA"/>
</dbReference>
<dbReference type="SUPFAM" id="SSF51735">
    <property type="entry name" value="NAD(P)-binding Rossmann-fold domains"/>
    <property type="match status" value="1"/>
</dbReference>
<dbReference type="InterPro" id="IPR011286">
    <property type="entry name" value="2-deoxy-D-gluc_3_DH"/>
</dbReference>
<dbReference type="FunFam" id="3.40.50.720:FF:000084">
    <property type="entry name" value="Short-chain dehydrogenase reductase"/>
    <property type="match status" value="1"/>
</dbReference>
<dbReference type="PANTHER" id="PTHR42760">
    <property type="entry name" value="SHORT-CHAIN DEHYDROGENASES/REDUCTASES FAMILY MEMBER"/>
    <property type="match status" value="1"/>
</dbReference>
<dbReference type="GO" id="GO:0008678">
    <property type="term" value="F:2-deoxy-D-gluconate 3-dehydrogenase activity"/>
    <property type="evidence" value="ECO:0007669"/>
    <property type="project" value="InterPro"/>
</dbReference>